<dbReference type="NCBIfam" id="TIGR00778">
    <property type="entry name" value="ahpD_dom"/>
    <property type="match status" value="1"/>
</dbReference>
<comment type="caution">
    <text evidence="2">The sequence shown here is derived from an EMBL/GenBank/DDBJ whole genome shotgun (WGS) entry which is preliminary data.</text>
</comment>
<reference evidence="2 3" key="1">
    <citation type="submission" date="2016-12" db="EMBL/GenBank/DDBJ databases">
        <title>Discovery of methanogenic haloarchaea.</title>
        <authorList>
            <person name="Sorokin D.Y."/>
            <person name="Makarova K.S."/>
            <person name="Abbas B."/>
            <person name="Ferrer M."/>
            <person name="Golyshin P.N."/>
        </authorList>
    </citation>
    <scope>NUCLEOTIDE SEQUENCE [LARGE SCALE GENOMIC DNA]</scope>
    <source>
        <strain evidence="2">AMET1</strain>
    </source>
</reference>
<dbReference type="InterPro" id="IPR004675">
    <property type="entry name" value="AhpD_core"/>
</dbReference>
<organism evidence="2 3">
    <name type="scientific">Methanonatronarchaeum thermophilum</name>
    <dbReference type="NCBI Taxonomy" id="1927129"/>
    <lineage>
        <taxon>Archaea</taxon>
        <taxon>Methanobacteriati</taxon>
        <taxon>Methanobacteriota</taxon>
        <taxon>Methanonatronarchaeia</taxon>
        <taxon>Methanonatronarchaeales</taxon>
        <taxon>Methanonatronarchaeaceae</taxon>
        <taxon>Methanonatronarchaeum</taxon>
    </lineage>
</organism>
<dbReference type="InterPro" id="IPR003779">
    <property type="entry name" value="CMD-like"/>
</dbReference>
<feature type="domain" description="Carboxymuconolactone decarboxylase-like" evidence="1">
    <location>
        <begin position="33"/>
        <end position="114"/>
    </location>
</feature>
<dbReference type="InterPro" id="IPR029032">
    <property type="entry name" value="AhpD-like"/>
</dbReference>
<evidence type="ECO:0000313" key="3">
    <source>
        <dbReference type="Proteomes" id="UP000195137"/>
    </source>
</evidence>
<proteinExistence type="predicted"/>
<dbReference type="Proteomes" id="UP000195137">
    <property type="component" value="Unassembled WGS sequence"/>
</dbReference>
<dbReference type="Pfam" id="PF02627">
    <property type="entry name" value="CMD"/>
    <property type="match status" value="1"/>
</dbReference>
<dbReference type="PANTHER" id="PTHR33930:SF2">
    <property type="entry name" value="BLR3452 PROTEIN"/>
    <property type="match status" value="1"/>
</dbReference>
<dbReference type="SUPFAM" id="SSF69118">
    <property type="entry name" value="AhpD-like"/>
    <property type="match status" value="1"/>
</dbReference>
<keyword evidence="3" id="KW-1185">Reference proteome</keyword>
<evidence type="ECO:0000259" key="1">
    <source>
        <dbReference type="Pfam" id="PF02627"/>
    </source>
</evidence>
<dbReference type="RefSeq" id="WP_086637547.1">
    <property type="nucleotide sequence ID" value="NZ_MRZU01000004.1"/>
</dbReference>
<dbReference type="Gene3D" id="1.20.1290.10">
    <property type="entry name" value="AhpD-like"/>
    <property type="match status" value="1"/>
</dbReference>
<accession>A0A1Y3GA06</accession>
<dbReference type="EMBL" id="MRZU01000004">
    <property type="protein sequence ID" value="OUJ18258.1"/>
    <property type="molecule type" value="Genomic_DNA"/>
</dbReference>
<dbReference type="AlphaFoldDB" id="A0A1Y3GA06"/>
<protein>
    <submittedName>
        <fullName evidence="2">Damma-carboxymuconolactone decarboxylase-like protein</fullName>
    </submittedName>
</protein>
<evidence type="ECO:0000313" key="2">
    <source>
        <dbReference type="EMBL" id="OUJ18258.1"/>
    </source>
</evidence>
<dbReference type="GO" id="GO:0051920">
    <property type="term" value="F:peroxiredoxin activity"/>
    <property type="evidence" value="ECO:0007669"/>
    <property type="project" value="InterPro"/>
</dbReference>
<dbReference type="OrthoDB" id="145189at2157"/>
<name>A0A1Y3GA06_9EURY</name>
<dbReference type="PANTHER" id="PTHR33930">
    <property type="entry name" value="ALKYL HYDROPEROXIDE REDUCTASE AHPD"/>
    <property type="match status" value="1"/>
</dbReference>
<gene>
    <name evidence="2" type="ORF">AMET1_1165</name>
</gene>
<sequence length="121" mass="13472">MKHNKNPNNLLNEMEGKMGFLPEILQVIEDVDPENLKRYNMCNKRLLEDGALSAKTKDLISLAVVASQQCEPCTKVRMKSALNHGATKEEIMELMEVIFITSGAPAVAACKDALKLLKEQE</sequence>